<feature type="transmembrane region" description="Helical" evidence="8">
    <location>
        <begin position="297"/>
        <end position="315"/>
    </location>
</feature>
<dbReference type="PROSITE" id="PS00216">
    <property type="entry name" value="SUGAR_TRANSPORT_1"/>
    <property type="match status" value="1"/>
</dbReference>
<dbReference type="GO" id="GO:0005886">
    <property type="term" value="C:plasma membrane"/>
    <property type="evidence" value="ECO:0007669"/>
    <property type="project" value="UniProtKB-SubCell"/>
</dbReference>
<sequence>MVQLAWLSRNRGRVRQISVCCSASILPFGHGLLVAWPSLAIERLRRGDAGFEVSSGEISIIVSMMSLGMCLMPIPFGYVLVRLGRKTNLLINAVVYAVAWGLIAFAPSPLWIMLGNFFAGLGSSIQLIIGPLYIAEVADKDIRGALISIYIMAIAIGQVFMTSIGIFVSYFEMNLMSLIIAIVAFFCILATAVESTSWYLMVDNEYEAERSFHYYWNTGTGTDRTQSLATLKETVALEMRSACSYVELFRTPSNIRASIIVIAQSVFQSAGGIVAILTYGSTTLPAYDGFWKPNPTMALVSVLNLVFNIVSAGFVDRLGRKPLTIISNTGNALGTAMVAAYFAVERRTNWNVTDLEWLPYVGFLTYVAFYGSGMFTVPHILVGELFPVNVRYHAAVLSTISIAGSCAFFNYIYLGVSQVAGVDVMFLIFTLCSISATAFSWIFMFETKNLSLADIQAKMTRNPTRASDPTPELENRR</sequence>
<dbReference type="InterPro" id="IPR020846">
    <property type="entry name" value="MFS_dom"/>
</dbReference>
<keyword evidence="6 8" id="KW-1133">Transmembrane helix</keyword>
<evidence type="ECO:0000256" key="8">
    <source>
        <dbReference type="SAM" id="Phobius"/>
    </source>
</evidence>
<feature type="transmembrane region" description="Helical" evidence="8">
    <location>
        <begin position="177"/>
        <end position="201"/>
    </location>
</feature>
<feature type="transmembrane region" description="Helical" evidence="8">
    <location>
        <begin position="425"/>
        <end position="445"/>
    </location>
</feature>
<keyword evidence="4" id="KW-0762">Sugar transport</keyword>
<evidence type="ECO:0000256" key="4">
    <source>
        <dbReference type="ARBA" id="ARBA00022597"/>
    </source>
</evidence>
<keyword evidence="3" id="KW-1003">Cell membrane</keyword>
<feature type="transmembrane region" description="Helical" evidence="8">
    <location>
        <begin position="147"/>
        <end position="171"/>
    </location>
</feature>
<evidence type="ECO:0000256" key="7">
    <source>
        <dbReference type="ARBA" id="ARBA00023136"/>
    </source>
</evidence>
<dbReference type="InterPro" id="IPR005829">
    <property type="entry name" value="Sugar_transporter_CS"/>
</dbReference>
<dbReference type="Proteomes" id="UP001152759">
    <property type="component" value="Chromosome 4"/>
</dbReference>
<feature type="transmembrane region" description="Helical" evidence="8">
    <location>
        <begin position="322"/>
        <end position="343"/>
    </location>
</feature>
<reference evidence="10" key="1">
    <citation type="submission" date="2021-12" db="EMBL/GenBank/DDBJ databases">
        <authorList>
            <person name="King R."/>
        </authorList>
    </citation>
    <scope>NUCLEOTIDE SEQUENCE</scope>
</reference>
<evidence type="ECO:0000256" key="5">
    <source>
        <dbReference type="ARBA" id="ARBA00022692"/>
    </source>
</evidence>
<evidence type="ECO:0000313" key="10">
    <source>
        <dbReference type="EMBL" id="CAH0389136.1"/>
    </source>
</evidence>
<gene>
    <name evidence="10" type="ORF">BEMITA_LOCUS7998</name>
</gene>
<dbReference type="PANTHER" id="PTHR48021:SF46">
    <property type="entry name" value="MAJOR FACILITATOR SUPERFAMILY (MFS) PROFILE DOMAIN-CONTAINING PROTEIN"/>
    <property type="match status" value="1"/>
</dbReference>
<dbReference type="InterPro" id="IPR005828">
    <property type="entry name" value="MFS_sugar_transport-like"/>
</dbReference>
<feature type="transmembrane region" description="Helical" evidence="8">
    <location>
        <begin position="257"/>
        <end position="277"/>
    </location>
</feature>
<dbReference type="KEGG" id="btab:109038097"/>
<protein>
    <recommendedName>
        <fullName evidence="9">Major facilitator superfamily (MFS) profile domain-containing protein</fullName>
    </recommendedName>
</protein>
<name>A0A9P0ABQ5_BEMTA</name>
<comment type="subcellular location">
    <subcellularLocation>
        <location evidence="1">Cell membrane</location>
        <topology evidence="1">Multi-pass membrane protein</topology>
    </subcellularLocation>
</comment>
<dbReference type="SUPFAM" id="SSF103473">
    <property type="entry name" value="MFS general substrate transporter"/>
    <property type="match status" value="1"/>
</dbReference>
<dbReference type="PROSITE" id="PS50850">
    <property type="entry name" value="MFS"/>
    <property type="match status" value="1"/>
</dbReference>
<dbReference type="InterPro" id="IPR036259">
    <property type="entry name" value="MFS_trans_sf"/>
</dbReference>
<evidence type="ECO:0000313" key="11">
    <source>
        <dbReference type="Proteomes" id="UP001152759"/>
    </source>
</evidence>
<feature type="transmembrane region" description="Helical" evidence="8">
    <location>
        <begin position="58"/>
        <end position="81"/>
    </location>
</feature>
<dbReference type="PANTHER" id="PTHR48021">
    <property type="match status" value="1"/>
</dbReference>
<keyword evidence="11" id="KW-1185">Reference proteome</keyword>
<feature type="transmembrane region" description="Helical" evidence="8">
    <location>
        <begin position="88"/>
        <end position="106"/>
    </location>
</feature>
<evidence type="ECO:0000256" key="1">
    <source>
        <dbReference type="ARBA" id="ARBA00004651"/>
    </source>
</evidence>
<dbReference type="AlphaFoldDB" id="A0A9P0ABQ5"/>
<dbReference type="EMBL" id="OU963865">
    <property type="protein sequence ID" value="CAH0389136.1"/>
    <property type="molecule type" value="Genomic_DNA"/>
</dbReference>
<evidence type="ECO:0000256" key="3">
    <source>
        <dbReference type="ARBA" id="ARBA00022475"/>
    </source>
</evidence>
<accession>A0A9P0ABQ5</accession>
<feature type="transmembrane region" description="Helical" evidence="8">
    <location>
        <begin position="112"/>
        <end position="135"/>
    </location>
</feature>
<feature type="transmembrane region" description="Helical" evidence="8">
    <location>
        <begin position="363"/>
        <end position="382"/>
    </location>
</feature>
<dbReference type="Gene3D" id="1.20.1250.20">
    <property type="entry name" value="MFS general substrate transporter like domains"/>
    <property type="match status" value="1"/>
</dbReference>
<feature type="transmembrane region" description="Helical" evidence="8">
    <location>
        <begin position="17"/>
        <end position="38"/>
    </location>
</feature>
<dbReference type="GO" id="GO:0022857">
    <property type="term" value="F:transmembrane transporter activity"/>
    <property type="evidence" value="ECO:0007669"/>
    <property type="project" value="InterPro"/>
</dbReference>
<evidence type="ECO:0000259" key="9">
    <source>
        <dbReference type="PROSITE" id="PS50850"/>
    </source>
</evidence>
<feature type="transmembrane region" description="Helical" evidence="8">
    <location>
        <begin position="394"/>
        <end position="413"/>
    </location>
</feature>
<feature type="domain" description="Major facilitator superfamily (MFS) profile" evidence="9">
    <location>
        <begin position="1"/>
        <end position="448"/>
    </location>
</feature>
<dbReference type="InterPro" id="IPR050549">
    <property type="entry name" value="MFS_Trehalose_Transporter"/>
</dbReference>
<evidence type="ECO:0000256" key="2">
    <source>
        <dbReference type="ARBA" id="ARBA00022448"/>
    </source>
</evidence>
<dbReference type="Pfam" id="PF00083">
    <property type="entry name" value="Sugar_tr"/>
    <property type="match status" value="1"/>
</dbReference>
<proteinExistence type="predicted"/>
<evidence type="ECO:0000256" key="6">
    <source>
        <dbReference type="ARBA" id="ARBA00022989"/>
    </source>
</evidence>
<organism evidence="10 11">
    <name type="scientific">Bemisia tabaci</name>
    <name type="common">Sweetpotato whitefly</name>
    <name type="synonym">Aleurodes tabaci</name>
    <dbReference type="NCBI Taxonomy" id="7038"/>
    <lineage>
        <taxon>Eukaryota</taxon>
        <taxon>Metazoa</taxon>
        <taxon>Ecdysozoa</taxon>
        <taxon>Arthropoda</taxon>
        <taxon>Hexapoda</taxon>
        <taxon>Insecta</taxon>
        <taxon>Pterygota</taxon>
        <taxon>Neoptera</taxon>
        <taxon>Paraneoptera</taxon>
        <taxon>Hemiptera</taxon>
        <taxon>Sternorrhyncha</taxon>
        <taxon>Aleyrodoidea</taxon>
        <taxon>Aleyrodidae</taxon>
        <taxon>Aleyrodinae</taxon>
        <taxon>Bemisia</taxon>
    </lineage>
</organism>
<dbReference type="FunFam" id="1.20.1250.20:FF:000218">
    <property type="entry name" value="facilitated trehalose transporter Tret1"/>
    <property type="match status" value="1"/>
</dbReference>
<keyword evidence="2" id="KW-0813">Transport</keyword>
<keyword evidence="7 8" id="KW-0472">Membrane</keyword>
<keyword evidence="5 8" id="KW-0812">Transmembrane</keyword>